<evidence type="ECO:0000259" key="12">
    <source>
        <dbReference type="Pfam" id="PF07715"/>
    </source>
</evidence>
<evidence type="ECO:0000259" key="11">
    <source>
        <dbReference type="Pfam" id="PF00593"/>
    </source>
</evidence>
<keyword evidence="8" id="KW-0798">TonB box</keyword>
<dbReference type="Pfam" id="PF00593">
    <property type="entry name" value="TonB_dep_Rec_b-barrel"/>
    <property type="match status" value="1"/>
</dbReference>
<dbReference type="GO" id="GO:0009279">
    <property type="term" value="C:cell outer membrane"/>
    <property type="evidence" value="ECO:0007669"/>
    <property type="project" value="UniProtKB-SubCell"/>
</dbReference>
<dbReference type="InterPro" id="IPR037066">
    <property type="entry name" value="Plug_dom_sf"/>
</dbReference>
<dbReference type="EMBL" id="MLJW01000187">
    <property type="protein sequence ID" value="OIQ94378.1"/>
    <property type="molecule type" value="Genomic_DNA"/>
</dbReference>
<evidence type="ECO:0000256" key="6">
    <source>
        <dbReference type="ARBA" id="ARBA00023004"/>
    </source>
</evidence>
<evidence type="ECO:0000256" key="7">
    <source>
        <dbReference type="ARBA" id="ARBA00023065"/>
    </source>
</evidence>
<name>A0A1J5RG53_9ZZZZ</name>
<dbReference type="InterPro" id="IPR036942">
    <property type="entry name" value="Beta-barrel_TonB_sf"/>
</dbReference>
<keyword evidence="6" id="KW-0408">Iron</keyword>
<keyword evidence="3" id="KW-0410">Iron transport</keyword>
<reference evidence="13" key="1">
    <citation type="submission" date="2016-10" db="EMBL/GenBank/DDBJ databases">
        <title>Sequence of Gallionella enrichment culture.</title>
        <authorList>
            <person name="Poehlein A."/>
            <person name="Muehling M."/>
            <person name="Daniel R."/>
        </authorList>
    </citation>
    <scope>NUCLEOTIDE SEQUENCE</scope>
</reference>
<evidence type="ECO:0000313" key="13">
    <source>
        <dbReference type="EMBL" id="OIQ94378.1"/>
    </source>
</evidence>
<feature type="domain" description="TonB-dependent receptor plug" evidence="12">
    <location>
        <begin position="45"/>
        <end position="154"/>
    </location>
</feature>
<dbReference type="GO" id="GO:0015344">
    <property type="term" value="F:siderophore uptake transmembrane transporter activity"/>
    <property type="evidence" value="ECO:0007669"/>
    <property type="project" value="TreeGrafter"/>
</dbReference>
<keyword evidence="9" id="KW-0472">Membrane</keyword>
<dbReference type="AlphaFoldDB" id="A0A1J5RG53"/>
<gene>
    <name evidence="13" type="primary">btuB_20</name>
    <name evidence="13" type="ORF">GALL_236250</name>
</gene>
<comment type="caution">
    <text evidence="13">The sequence shown here is derived from an EMBL/GenBank/DDBJ whole genome shotgun (WGS) entry which is preliminary data.</text>
</comment>
<accession>A0A1J5RG53</accession>
<dbReference type="SUPFAM" id="SSF56935">
    <property type="entry name" value="Porins"/>
    <property type="match status" value="1"/>
</dbReference>
<keyword evidence="4" id="KW-0812">Transmembrane</keyword>
<evidence type="ECO:0000256" key="5">
    <source>
        <dbReference type="ARBA" id="ARBA00022729"/>
    </source>
</evidence>
<dbReference type="InterPro" id="IPR012910">
    <property type="entry name" value="Plug_dom"/>
</dbReference>
<evidence type="ECO:0000256" key="8">
    <source>
        <dbReference type="ARBA" id="ARBA00023077"/>
    </source>
</evidence>
<organism evidence="13">
    <name type="scientific">mine drainage metagenome</name>
    <dbReference type="NCBI Taxonomy" id="410659"/>
    <lineage>
        <taxon>unclassified sequences</taxon>
        <taxon>metagenomes</taxon>
        <taxon>ecological metagenomes</taxon>
    </lineage>
</organism>
<protein>
    <submittedName>
        <fullName evidence="13">Vitamin B12 transporter BtuB</fullName>
    </submittedName>
</protein>
<keyword evidence="2" id="KW-0813">Transport</keyword>
<keyword evidence="5" id="KW-0732">Signal</keyword>
<dbReference type="PANTHER" id="PTHR32552">
    <property type="entry name" value="FERRICHROME IRON RECEPTOR-RELATED"/>
    <property type="match status" value="1"/>
</dbReference>
<evidence type="ECO:0000256" key="2">
    <source>
        <dbReference type="ARBA" id="ARBA00022448"/>
    </source>
</evidence>
<comment type="subcellular location">
    <subcellularLocation>
        <location evidence="1">Cell outer membrane</location>
        <topology evidence="1">Multi-pass membrane protein</topology>
    </subcellularLocation>
</comment>
<keyword evidence="7" id="KW-0406">Ion transport</keyword>
<dbReference type="Pfam" id="PF07715">
    <property type="entry name" value="Plug"/>
    <property type="match status" value="1"/>
</dbReference>
<dbReference type="PROSITE" id="PS52016">
    <property type="entry name" value="TONB_DEPENDENT_REC_3"/>
    <property type="match status" value="1"/>
</dbReference>
<feature type="domain" description="TonB-dependent receptor-like beta-barrel" evidence="11">
    <location>
        <begin position="253"/>
        <end position="712"/>
    </location>
</feature>
<sequence>MQHKNWKLKPVVILLASVFATGAFAEDGAVVQTEDVSVFGQGKSRQVESITADDIQKAAPGTSPLKVLAKLPGVNFQSSDPFGTYEWSTRFGVRGFGQTYMGFTLDGIPLGDMSYGNNNGLHITRAISTENIQRVDLSQGSGSLGVASTSNLGGTVQFYSADPENKLGMRLDQTMGSSSMTRTFARLDTGLLESGTKAYFSYTGQNAEKWKGWGPQTQEQFNSKLVHMWGENKISAFLNTSNRSETDYQDMSIDMQQKLGWGWDNYAPNWQGAINAAHGIYSPAVASINPSTGPMDAAYYLARGLRKDRLMGTTFDLALRDDLRLKSTFYSHTNEGQGHWYTPYVASPGTPAAVGVYTGAGLPISIRTTEYGIRRSGTVNDLTWTSGIHTVNTGLWYEKSYSTLARNYYGVTGPYDTNYFLTNPFATDFAQDFTTTTTQFYVQDTLALMNGQLKANFGAKSPKVQIDATSQAGNRSGGTLTAKKTFLPQLGINFALDDMSEMFASASQNMRAYQPGVDGPFSQTPAAFNAGMADLKPEVSESYEVGYRYRGDTLQGSLAAYLTNFHDRLLQVAVAQGIISVPGTFVNVGSVQSKGVEAALVWSMAQNWNWFNSLTFNDSQYKSDYMNGTTLVHTNGKQVVDAPKLMFATNVGYENNGWFSSLDGKYTGQRYYTYTNDNKVDGYWLFNASTGYREKNVAGMKELAVQLSITNLANTHYFATIGSNGFVASDPQGAFATLQEGAPRQFFATLSGKF</sequence>
<dbReference type="PROSITE" id="PS01156">
    <property type="entry name" value="TONB_DEPENDENT_REC_2"/>
    <property type="match status" value="1"/>
</dbReference>
<evidence type="ECO:0000256" key="4">
    <source>
        <dbReference type="ARBA" id="ARBA00022692"/>
    </source>
</evidence>
<evidence type="ECO:0000256" key="3">
    <source>
        <dbReference type="ARBA" id="ARBA00022496"/>
    </source>
</evidence>
<evidence type="ECO:0000256" key="9">
    <source>
        <dbReference type="ARBA" id="ARBA00023136"/>
    </source>
</evidence>
<dbReference type="InterPro" id="IPR039426">
    <property type="entry name" value="TonB-dep_rcpt-like"/>
</dbReference>
<evidence type="ECO:0000256" key="10">
    <source>
        <dbReference type="ARBA" id="ARBA00023237"/>
    </source>
</evidence>
<dbReference type="InterPro" id="IPR010917">
    <property type="entry name" value="TonB_rcpt_CS"/>
</dbReference>
<proteinExistence type="predicted"/>
<evidence type="ECO:0000256" key="1">
    <source>
        <dbReference type="ARBA" id="ARBA00004571"/>
    </source>
</evidence>
<dbReference type="PANTHER" id="PTHR32552:SF89">
    <property type="entry name" value="CATECHOLATE SIDEROPHORE RECEPTOR FIU"/>
    <property type="match status" value="1"/>
</dbReference>
<dbReference type="Gene3D" id="2.170.130.10">
    <property type="entry name" value="TonB-dependent receptor, plug domain"/>
    <property type="match status" value="1"/>
</dbReference>
<dbReference type="InterPro" id="IPR000531">
    <property type="entry name" value="Beta-barrel_TonB"/>
</dbReference>
<dbReference type="Gene3D" id="2.40.170.20">
    <property type="entry name" value="TonB-dependent receptor, beta-barrel domain"/>
    <property type="match status" value="1"/>
</dbReference>
<keyword evidence="10" id="KW-0998">Cell outer membrane</keyword>